<evidence type="ECO:0000313" key="3">
    <source>
        <dbReference type="Proteomes" id="UP001165122"/>
    </source>
</evidence>
<reference evidence="3" key="1">
    <citation type="journal article" date="2023" name="Commun. Biol.">
        <title>Genome analysis of Parmales, the sister group of diatoms, reveals the evolutionary specialization of diatoms from phago-mixotrophs to photoautotrophs.</title>
        <authorList>
            <person name="Ban H."/>
            <person name="Sato S."/>
            <person name="Yoshikawa S."/>
            <person name="Yamada K."/>
            <person name="Nakamura Y."/>
            <person name="Ichinomiya M."/>
            <person name="Sato N."/>
            <person name="Blanc-Mathieu R."/>
            <person name="Endo H."/>
            <person name="Kuwata A."/>
            <person name="Ogata H."/>
        </authorList>
    </citation>
    <scope>NUCLEOTIDE SEQUENCE [LARGE SCALE GENOMIC DNA]</scope>
    <source>
        <strain evidence="3">NIES 3700</strain>
    </source>
</reference>
<keyword evidence="3" id="KW-1185">Reference proteome</keyword>
<dbReference type="Proteomes" id="UP001165122">
    <property type="component" value="Unassembled WGS sequence"/>
</dbReference>
<feature type="transmembrane region" description="Helical" evidence="1">
    <location>
        <begin position="109"/>
        <end position="129"/>
    </location>
</feature>
<evidence type="ECO:0000313" key="2">
    <source>
        <dbReference type="EMBL" id="GMH52126.1"/>
    </source>
</evidence>
<organism evidence="2 3">
    <name type="scientific">Triparma laevis f. longispina</name>
    <dbReference type="NCBI Taxonomy" id="1714387"/>
    <lineage>
        <taxon>Eukaryota</taxon>
        <taxon>Sar</taxon>
        <taxon>Stramenopiles</taxon>
        <taxon>Ochrophyta</taxon>
        <taxon>Bolidophyceae</taxon>
        <taxon>Parmales</taxon>
        <taxon>Triparmaceae</taxon>
        <taxon>Triparma</taxon>
    </lineage>
</organism>
<dbReference type="AlphaFoldDB" id="A0A9W6ZH25"/>
<keyword evidence="1" id="KW-0472">Membrane</keyword>
<comment type="caution">
    <text evidence="2">The sequence shown here is derived from an EMBL/GenBank/DDBJ whole genome shotgun (WGS) entry which is preliminary data.</text>
</comment>
<keyword evidence="1" id="KW-1133">Transmembrane helix</keyword>
<gene>
    <name evidence="2" type="ORF">TrLO_g7462</name>
</gene>
<sequence length="172" mass="19206">MLLAWTGGYLLPVAVFAGELSLYFAYKICRGDMYYWGPVQGCMGLSLAIICRTVLEVATDWSCVCQFRHQKGVRGAWSCLTMMFTVGIGLTSALTFTGTGNDFVEVRNVVLVMIGCCAGICLSFGLFLMNIDSAYVRTFFDVRTGKQFLQEAFKNLNDENQKFNIFLSNEKI</sequence>
<proteinExistence type="predicted"/>
<dbReference type="EMBL" id="BRXW01000414">
    <property type="protein sequence ID" value="GMH52126.1"/>
    <property type="molecule type" value="Genomic_DNA"/>
</dbReference>
<keyword evidence="1" id="KW-0812">Transmembrane</keyword>
<name>A0A9W6ZH25_9STRA</name>
<protein>
    <submittedName>
        <fullName evidence="2">Uncharacterized protein</fullName>
    </submittedName>
</protein>
<accession>A0A9W6ZH25</accession>
<feature type="transmembrane region" description="Helical" evidence="1">
    <location>
        <begin position="76"/>
        <end position="97"/>
    </location>
</feature>
<evidence type="ECO:0000256" key="1">
    <source>
        <dbReference type="SAM" id="Phobius"/>
    </source>
</evidence>